<evidence type="ECO:0000256" key="1">
    <source>
        <dbReference type="ARBA" id="ARBA00004651"/>
    </source>
</evidence>
<dbReference type="EMBL" id="BAAAMU010000004">
    <property type="protein sequence ID" value="GAA1614966.1"/>
    <property type="molecule type" value="Genomic_DNA"/>
</dbReference>
<name>A0ABN2ESE0_9ACTN</name>
<evidence type="ECO:0000256" key="2">
    <source>
        <dbReference type="ARBA" id="ARBA00022475"/>
    </source>
</evidence>
<comment type="caution">
    <text evidence="9">The sequence shown here is derived from an EMBL/GenBank/DDBJ whole genome shotgun (WGS) entry which is preliminary data.</text>
</comment>
<feature type="transmembrane region" description="Helical" evidence="8">
    <location>
        <begin position="336"/>
        <end position="359"/>
    </location>
</feature>
<organism evidence="9 10">
    <name type="scientific">Nonomuraea maheshkhaliensis</name>
    <dbReference type="NCBI Taxonomy" id="419590"/>
    <lineage>
        <taxon>Bacteria</taxon>
        <taxon>Bacillati</taxon>
        <taxon>Actinomycetota</taxon>
        <taxon>Actinomycetes</taxon>
        <taxon>Streptosporangiales</taxon>
        <taxon>Streptosporangiaceae</taxon>
        <taxon>Nonomuraea</taxon>
    </lineage>
</organism>
<dbReference type="Pfam" id="PF09594">
    <property type="entry name" value="GT87"/>
    <property type="match status" value="1"/>
</dbReference>
<evidence type="ECO:0008006" key="11">
    <source>
        <dbReference type="Google" id="ProtNLM"/>
    </source>
</evidence>
<evidence type="ECO:0000256" key="8">
    <source>
        <dbReference type="SAM" id="Phobius"/>
    </source>
</evidence>
<comment type="similarity">
    <text evidence="7">Belongs to the glycosyltransferase 87 family.</text>
</comment>
<dbReference type="InterPro" id="IPR018584">
    <property type="entry name" value="GT87"/>
</dbReference>
<feature type="transmembrane region" description="Helical" evidence="8">
    <location>
        <begin position="419"/>
        <end position="441"/>
    </location>
</feature>
<feature type="transmembrane region" description="Helical" evidence="8">
    <location>
        <begin position="41"/>
        <end position="59"/>
    </location>
</feature>
<keyword evidence="5 8" id="KW-1133">Transmembrane helix</keyword>
<keyword evidence="10" id="KW-1185">Reference proteome</keyword>
<feature type="transmembrane region" description="Helical" evidence="8">
    <location>
        <begin position="186"/>
        <end position="205"/>
    </location>
</feature>
<accession>A0ABN2ESE0</accession>
<protein>
    <recommendedName>
        <fullName evidence="11">DUF2029 domain-containing protein</fullName>
    </recommendedName>
</protein>
<proteinExistence type="inferred from homology"/>
<feature type="transmembrane region" description="Helical" evidence="8">
    <location>
        <begin position="226"/>
        <end position="242"/>
    </location>
</feature>
<evidence type="ECO:0000256" key="7">
    <source>
        <dbReference type="ARBA" id="ARBA00024033"/>
    </source>
</evidence>
<dbReference type="RefSeq" id="WP_346101574.1">
    <property type="nucleotide sequence ID" value="NZ_BAAAMU010000004.1"/>
</dbReference>
<evidence type="ECO:0000256" key="6">
    <source>
        <dbReference type="ARBA" id="ARBA00023136"/>
    </source>
</evidence>
<keyword evidence="3" id="KW-0808">Transferase</keyword>
<keyword evidence="2" id="KW-1003">Cell membrane</keyword>
<keyword evidence="6 8" id="KW-0472">Membrane</keyword>
<feature type="transmembrane region" description="Helical" evidence="8">
    <location>
        <begin position="371"/>
        <end position="399"/>
    </location>
</feature>
<feature type="transmembrane region" description="Helical" evidence="8">
    <location>
        <begin position="248"/>
        <end position="266"/>
    </location>
</feature>
<feature type="transmembrane region" description="Helical" evidence="8">
    <location>
        <begin position="12"/>
        <end position="35"/>
    </location>
</feature>
<evidence type="ECO:0000313" key="10">
    <source>
        <dbReference type="Proteomes" id="UP001500064"/>
    </source>
</evidence>
<dbReference type="Proteomes" id="UP001500064">
    <property type="component" value="Unassembled WGS sequence"/>
</dbReference>
<feature type="transmembrane region" description="Helical" evidence="8">
    <location>
        <begin position="66"/>
        <end position="84"/>
    </location>
</feature>
<comment type="subcellular location">
    <subcellularLocation>
        <location evidence="1">Cell membrane</location>
        <topology evidence="1">Multi-pass membrane protein</topology>
    </subcellularLocation>
</comment>
<reference evidence="9 10" key="1">
    <citation type="journal article" date="2019" name="Int. J. Syst. Evol. Microbiol.">
        <title>The Global Catalogue of Microorganisms (GCM) 10K type strain sequencing project: providing services to taxonomists for standard genome sequencing and annotation.</title>
        <authorList>
            <consortium name="The Broad Institute Genomics Platform"/>
            <consortium name="The Broad Institute Genome Sequencing Center for Infectious Disease"/>
            <person name="Wu L."/>
            <person name="Ma J."/>
        </authorList>
    </citation>
    <scope>NUCLEOTIDE SEQUENCE [LARGE SCALE GENOMIC DNA]</scope>
    <source>
        <strain evidence="9 10">JCM 13929</strain>
    </source>
</reference>
<evidence type="ECO:0000256" key="4">
    <source>
        <dbReference type="ARBA" id="ARBA00022692"/>
    </source>
</evidence>
<evidence type="ECO:0000256" key="3">
    <source>
        <dbReference type="ARBA" id="ARBA00022679"/>
    </source>
</evidence>
<evidence type="ECO:0000313" key="9">
    <source>
        <dbReference type="EMBL" id="GAA1614966.1"/>
    </source>
</evidence>
<sequence>MTLDGAARRRVAGTVVLLFALVGALVLTMSAGHPAERASLLRWYALSWALFAAAVWTLRRVPARQAAFLVIAGAAAVTATGLLAPPTTSTDSYRYVWDGRVQAAGVSPYAHAPADPALIPLRDRWLFPEGVDCDFPYRYAVRSGPAARTCTLINRPDVHTIYPPLAELYFLVVHRLSPEGARCEPFQIGGALLAFGTSMVLLAAVRRRAACWAWCPAVPLEAVNNAHVDILGVLLTVAAMAVLSRHRIWGGLLLGGAVAVKFLPALTLPGALSARRRVLGALAVVGPAVLVVALAYLPYVLASRASVLGYLFGYLDEEGYDDTDTGGGARYALLRLVLPGAAALPAALVLLAVAAVLVLRRDDTDRPWHGALVVTGVAFLLFTPGYSWYALLIVALAAFDGRWEWLGIPLAGAAAYLGVHEHVGTAAYAVAALGVVTGSVVRARRVCPALSLPERS</sequence>
<feature type="transmembrane region" description="Helical" evidence="8">
    <location>
        <begin position="278"/>
        <end position="301"/>
    </location>
</feature>
<keyword evidence="4 8" id="KW-0812">Transmembrane</keyword>
<evidence type="ECO:0000256" key="5">
    <source>
        <dbReference type="ARBA" id="ARBA00022989"/>
    </source>
</evidence>
<gene>
    <name evidence="9" type="ORF">GCM10009733_009030</name>
</gene>